<organism evidence="2">
    <name type="scientific">Amphimedon queenslandica</name>
    <name type="common">Sponge</name>
    <dbReference type="NCBI Taxonomy" id="400682"/>
    <lineage>
        <taxon>Eukaryota</taxon>
        <taxon>Metazoa</taxon>
        <taxon>Porifera</taxon>
        <taxon>Demospongiae</taxon>
        <taxon>Heteroscleromorpha</taxon>
        <taxon>Haplosclerida</taxon>
        <taxon>Niphatidae</taxon>
        <taxon>Amphimedon</taxon>
    </lineage>
</organism>
<protein>
    <submittedName>
        <fullName evidence="2">Uncharacterized protein</fullName>
    </submittedName>
</protein>
<feature type="compositionally biased region" description="Basic and acidic residues" evidence="1">
    <location>
        <begin position="1"/>
        <end position="10"/>
    </location>
</feature>
<dbReference type="Gene3D" id="3.40.50.300">
    <property type="entry name" value="P-loop containing nucleotide triphosphate hydrolases"/>
    <property type="match status" value="1"/>
</dbReference>
<dbReference type="InterPro" id="IPR027417">
    <property type="entry name" value="P-loop_NTPase"/>
</dbReference>
<dbReference type="EnsemblMetazoa" id="Aqu2.1.04893_001">
    <property type="protein sequence ID" value="Aqu2.1.04893_001"/>
    <property type="gene ID" value="Aqu2.1.04893"/>
</dbReference>
<dbReference type="InParanoid" id="A0A1X7SS42"/>
<name>A0A1X7SS42_AMPQE</name>
<reference evidence="2" key="1">
    <citation type="submission" date="2017-05" db="UniProtKB">
        <authorList>
            <consortium name="EnsemblMetazoa"/>
        </authorList>
    </citation>
    <scope>IDENTIFICATION</scope>
</reference>
<evidence type="ECO:0000256" key="1">
    <source>
        <dbReference type="SAM" id="MobiDB-lite"/>
    </source>
</evidence>
<sequence length="99" mass="11258">MDDKGNKDLDVQDDAEIQPVDSPNENLPREPSEEPQTTILPEEHKEKLKQKPVHILFTGLSGAGKSTLVILCWEKLLFKLAVDQIPLKLQKVMKETLRE</sequence>
<proteinExistence type="predicted"/>
<accession>A0A1X7SS42</accession>
<dbReference type="AlphaFoldDB" id="A0A1X7SS42"/>
<evidence type="ECO:0000313" key="2">
    <source>
        <dbReference type="EnsemblMetazoa" id="Aqu2.1.04893_001"/>
    </source>
</evidence>
<feature type="region of interest" description="Disordered" evidence="1">
    <location>
        <begin position="1"/>
        <end position="45"/>
    </location>
</feature>
<dbReference type="OrthoDB" id="425923at2759"/>